<dbReference type="EMBL" id="CAFBLK010000212">
    <property type="protein sequence ID" value="CAB4875648.1"/>
    <property type="molecule type" value="Genomic_DNA"/>
</dbReference>
<organism evidence="1">
    <name type="scientific">freshwater metagenome</name>
    <dbReference type="NCBI Taxonomy" id="449393"/>
    <lineage>
        <taxon>unclassified sequences</taxon>
        <taxon>metagenomes</taxon>
        <taxon>ecological metagenomes</taxon>
    </lineage>
</organism>
<protein>
    <submittedName>
        <fullName evidence="1">Unannotated protein</fullName>
    </submittedName>
</protein>
<evidence type="ECO:0000313" key="1">
    <source>
        <dbReference type="EMBL" id="CAB4875648.1"/>
    </source>
</evidence>
<dbReference type="AlphaFoldDB" id="A0A6J7E0Z3"/>
<sequence length="119" mass="12975">MGQPITVSIRKGNDPEVRILETNRSLTGMAIERYASVEAARTRGRRPPDVLAERILDAGAKHVTVYGNVVTVRATDWSSLEERAEYLVTHLFEYYGEDAGWSPSALGVEAATPAEVAAT</sequence>
<gene>
    <name evidence="1" type="ORF">UFOPK3317_01137</name>
</gene>
<proteinExistence type="predicted"/>
<name>A0A6J7E0Z3_9ZZZZ</name>
<accession>A0A6J7E0Z3</accession>
<reference evidence="1" key="1">
    <citation type="submission" date="2020-05" db="EMBL/GenBank/DDBJ databases">
        <authorList>
            <person name="Chiriac C."/>
            <person name="Salcher M."/>
            <person name="Ghai R."/>
            <person name="Kavagutti S V."/>
        </authorList>
    </citation>
    <scope>NUCLEOTIDE SEQUENCE</scope>
</reference>